<name>A0A7J9K4B3_9ROSI</name>
<dbReference type="EMBL" id="JABFAE010000011">
    <property type="protein sequence ID" value="MBA0841264.1"/>
    <property type="molecule type" value="Genomic_DNA"/>
</dbReference>
<proteinExistence type="predicted"/>
<organism evidence="1 2">
    <name type="scientific">Gossypium armourianum</name>
    <dbReference type="NCBI Taxonomy" id="34283"/>
    <lineage>
        <taxon>Eukaryota</taxon>
        <taxon>Viridiplantae</taxon>
        <taxon>Streptophyta</taxon>
        <taxon>Embryophyta</taxon>
        <taxon>Tracheophyta</taxon>
        <taxon>Spermatophyta</taxon>
        <taxon>Magnoliopsida</taxon>
        <taxon>eudicotyledons</taxon>
        <taxon>Gunneridae</taxon>
        <taxon>Pentapetalae</taxon>
        <taxon>rosids</taxon>
        <taxon>malvids</taxon>
        <taxon>Malvales</taxon>
        <taxon>Malvaceae</taxon>
        <taxon>Malvoideae</taxon>
        <taxon>Gossypium</taxon>
    </lineage>
</organism>
<keyword evidence="2" id="KW-1185">Reference proteome</keyword>
<dbReference type="AlphaFoldDB" id="A0A7J9K4B3"/>
<feature type="non-terminal residue" evidence="1">
    <location>
        <position position="168"/>
    </location>
</feature>
<dbReference type="PANTHER" id="PTHR47074:SF48">
    <property type="entry name" value="POLYNUCLEOTIDYL TRANSFERASE, RIBONUCLEASE H-LIKE SUPERFAMILY PROTEIN"/>
    <property type="match status" value="1"/>
</dbReference>
<evidence type="ECO:0000313" key="2">
    <source>
        <dbReference type="Proteomes" id="UP000593575"/>
    </source>
</evidence>
<protein>
    <recommendedName>
        <fullName evidence="3">RNase H type-1 domain-containing protein</fullName>
    </recommendedName>
</protein>
<reference evidence="1 2" key="1">
    <citation type="journal article" date="2019" name="Genome Biol. Evol.">
        <title>Insights into the evolution of the New World diploid cottons (Gossypium, subgenus Houzingenia) based on genome sequencing.</title>
        <authorList>
            <person name="Grover C.E."/>
            <person name="Arick M.A. 2nd"/>
            <person name="Thrash A."/>
            <person name="Conover J.L."/>
            <person name="Sanders W.S."/>
            <person name="Peterson D.G."/>
            <person name="Frelichowski J.E."/>
            <person name="Scheffler J.A."/>
            <person name="Scheffler B.E."/>
            <person name="Wendel J.F."/>
        </authorList>
    </citation>
    <scope>NUCLEOTIDE SEQUENCE [LARGE SCALE GENOMIC DNA]</scope>
    <source>
        <strain evidence="1">6</strain>
        <tissue evidence="1">Leaf</tissue>
    </source>
</reference>
<accession>A0A7J9K4B3</accession>
<gene>
    <name evidence="1" type="ORF">Goarm_003764</name>
</gene>
<evidence type="ECO:0000313" key="1">
    <source>
        <dbReference type="EMBL" id="MBA0841264.1"/>
    </source>
</evidence>
<feature type="non-terminal residue" evidence="1">
    <location>
        <position position="1"/>
    </location>
</feature>
<dbReference type="PANTHER" id="PTHR47074">
    <property type="entry name" value="BNAC02G40300D PROTEIN"/>
    <property type="match status" value="1"/>
</dbReference>
<dbReference type="Proteomes" id="UP000593575">
    <property type="component" value="Unassembled WGS sequence"/>
</dbReference>
<sequence length="168" mass="19418">YGTGDVTIIHALRDYPKARAVLSSGGLDGRLLDSNFESCINWKEEDARLIWERARTLGDDFRIFNLLHIAMNPRPPRSYRWVKPQIDVIKINIDATIHDTVVGIETIARDSDVFVLGGRVVYLDYKMDVQWAEAEALREGFVWVRDNNVARAIFETDYAGLVNWFRFR</sequence>
<dbReference type="InterPro" id="IPR052929">
    <property type="entry name" value="RNase_H-like_EbsB-rel"/>
</dbReference>
<comment type="caution">
    <text evidence="1">The sequence shown here is derived from an EMBL/GenBank/DDBJ whole genome shotgun (WGS) entry which is preliminary data.</text>
</comment>
<evidence type="ECO:0008006" key="3">
    <source>
        <dbReference type="Google" id="ProtNLM"/>
    </source>
</evidence>